<feature type="transmembrane region" description="Helical" evidence="1">
    <location>
        <begin position="123"/>
        <end position="146"/>
    </location>
</feature>
<feature type="domain" description="CAAX prenyl protease 2/Lysostaphin resistance protein A-like" evidence="2">
    <location>
        <begin position="212"/>
        <end position="296"/>
    </location>
</feature>
<keyword evidence="1" id="KW-0472">Membrane</keyword>
<feature type="transmembrane region" description="Helical" evidence="1">
    <location>
        <begin position="213"/>
        <end position="231"/>
    </location>
</feature>
<feature type="transmembrane region" description="Helical" evidence="1">
    <location>
        <begin position="266"/>
        <end position="299"/>
    </location>
</feature>
<name>A0A1H6ICU0_RUMFL</name>
<dbReference type="GO" id="GO:0006508">
    <property type="term" value="P:proteolysis"/>
    <property type="evidence" value="ECO:0007669"/>
    <property type="project" value="UniProtKB-KW"/>
</dbReference>
<feature type="transmembrane region" description="Helical" evidence="1">
    <location>
        <begin position="243"/>
        <end position="260"/>
    </location>
</feature>
<keyword evidence="1" id="KW-0812">Transmembrane</keyword>
<evidence type="ECO:0000256" key="1">
    <source>
        <dbReference type="SAM" id="Phobius"/>
    </source>
</evidence>
<sequence>MKLTDTSGNTIISVVDQFDYSTQNQTYNDNFKKWRKDKDNPYAFNFELDRRESVFVEGKGFENRSASKAERDCIGRVMNIIGIAMLMWILIDNIISKLVISVIDLLGFDLHTSFFSSGLYGGSVQVITALIVISFVKVFVPAMYIHKKLRMPPRLEYMSTLNHASDMLGTICMTMAVSTVSCLPNIYTNRTMLVFNYFRSINADVNVWNQNQFIVYIIFDIVIISVIYELFFRGAVFNALRQFGDIFAIVITSAMSGLLVQDFRELPAAILISAIASVGMLRSGTIITAIFVQICFKMYRLALVLLEDSSPDKIFLKRNTFMLVVFVIGAAGIMLIYLFKRKKHEHHIAEFTSKYSVTQRLAIACKSFPLPAIICLCLLAALIKMFF</sequence>
<dbReference type="AlphaFoldDB" id="A0A1H6ICU0"/>
<proteinExistence type="predicted"/>
<dbReference type="GO" id="GO:0004175">
    <property type="term" value="F:endopeptidase activity"/>
    <property type="evidence" value="ECO:0007669"/>
    <property type="project" value="UniProtKB-ARBA"/>
</dbReference>
<feature type="transmembrane region" description="Helical" evidence="1">
    <location>
        <begin position="77"/>
        <end position="103"/>
    </location>
</feature>
<dbReference type="OrthoDB" id="3429192at2"/>
<feature type="transmembrane region" description="Helical" evidence="1">
    <location>
        <begin position="320"/>
        <end position="339"/>
    </location>
</feature>
<accession>A0A1H6ICU0</accession>
<dbReference type="InterPro" id="IPR003675">
    <property type="entry name" value="Rce1/LyrA-like_dom"/>
</dbReference>
<keyword evidence="3" id="KW-0645">Protease</keyword>
<evidence type="ECO:0000313" key="3">
    <source>
        <dbReference type="EMBL" id="SEH44699.1"/>
    </source>
</evidence>
<protein>
    <submittedName>
        <fullName evidence="3">CAAX protease self-immunity</fullName>
    </submittedName>
</protein>
<dbReference type="EMBL" id="FNWV01000002">
    <property type="protein sequence ID" value="SEH44699.1"/>
    <property type="molecule type" value="Genomic_DNA"/>
</dbReference>
<dbReference type="RefSeq" id="WP_074714478.1">
    <property type="nucleotide sequence ID" value="NZ_FNWV01000002.1"/>
</dbReference>
<evidence type="ECO:0000313" key="4">
    <source>
        <dbReference type="Proteomes" id="UP000183190"/>
    </source>
</evidence>
<organism evidence="3 4">
    <name type="scientific">Ruminococcus flavefaciens</name>
    <dbReference type="NCBI Taxonomy" id="1265"/>
    <lineage>
        <taxon>Bacteria</taxon>
        <taxon>Bacillati</taxon>
        <taxon>Bacillota</taxon>
        <taxon>Clostridia</taxon>
        <taxon>Eubacteriales</taxon>
        <taxon>Oscillospiraceae</taxon>
        <taxon>Ruminococcus</taxon>
    </lineage>
</organism>
<keyword evidence="1" id="KW-1133">Transmembrane helix</keyword>
<dbReference type="GO" id="GO:0080120">
    <property type="term" value="P:CAAX-box protein maturation"/>
    <property type="evidence" value="ECO:0007669"/>
    <property type="project" value="UniProtKB-ARBA"/>
</dbReference>
<feature type="transmembrane region" description="Helical" evidence="1">
    <location>
        <begin position="359"/>
        <end position="383"/>
    </location>
</feature>
<dbReference type="Proteomes" id="UP000183190">
    <property type="component" value="Unassembled WGS sequence"/>
</dbReference>
<evidence type="ECO:0000259" key="2">
    <source>
        <dbReference type="Pfam" id="PF02517"/>
    </source>
</evidence>
<dbReference type="Pfam" id="PF02517">
    <property type="entry name" value="Rce1-like"/>
    <property type="match status" value="1"/>
</dbReference>
<reference evidence="3 4" key="1">
    <citation type="submission" date="2016-10" db="EMBL/GenBank/DDBJ databases">
        <authorList>
            <person name="de Groot N.N."/>
        </authorList>
    </citation>
    <scope>NUCLEOTIDE SEQUENCE [LARGE SCALE GENOMIC DNA]</scope>
    <source>
        <strain evidence="3 4">YAD2003</strain>
    </source>
</reference>
<gene>
    <name evidence="3" type="ORF">SAMN02910265_00657</name>
</gene>
<keyword evidence="3" id="KW-0378">Hydrolase</keyword>